<organism evidence="1 2">
    <name type="scientific">Lophiostoma macrostomum CBS 122681</name>
    <dbReference type="NCBI Taxonomy" id="1314788"/>
    <lineage>
        <taxon>Eukaryota</taxon>
        <taxon>Fungi</taxon>
        <taxon>Dikarya</taxon>
        <taxon>Ascomycota</taxon>
        <taxon>Pezizomycotina</taxon>
        <taxon>Dothideomycetes</taxon>
        <taxon>Pleosporomycetidae</taxon>
        <taxon>Pleosporales</taxon>
        <taxon>Lophiostomataceae</taxon>
        <taxon>Lophiostoma</taxon>
    </lineage>
</organism>
<keyword evidence="2" id="KW-1185">Reference proteome</keyword>
<dbReference type="EMBL" id="MU004292">
    <property type="protein sequence ID" value="KAF2661737.1"/>
    <property type="molecule type" value="Genomic_DNA"/>
</dbReference>
<dbReference type="AlphaFoldDB" id="A0A6A6TRF4"/>
<gene>
    <name evidence="1" type="ORF">K491DRAFT_384705</name>
</gene>
<evidence type="ECO:0000313" key="2">
    <source>
        <dbReference type="Proteomes" id="UP000799324"/>
    </source>
</evidence>
<evidence type="ECO:0000313" key="1">
    <source>
        <dbReference type="EMBL" id="KAF2661737.1"/>
    </source>
</evidence>
<accession>A0A6A6TRF4</accession>
<proteinExistence type="predicted"/>
<sequence>MYLNRRLPYLLNFSRVAVILQYRHVHIITTTASAHQIRSSQLISSHLITLLFTSQSLVTTPYIALSHHLMHTCHMPLPPIPFPSLPSQFHVLHLRLHLHPHYPLHPILFPSPLLHPQKRRRTKYEIYAQGRSLRGDTQLREKRHFLYRRRRAKQRGDE</sequence>
<name>A0A6A6TRF4_9PLEO</name>
<protein>
    <submittedName>
        <fullName evidence="1">Uncharacterized protein</fullName>
    </submittedName>
</protein>
<dbReference type="Proteomes" id="UP000799324">
    <property type="component" value="Unassembled WGS sequence"/>
</dbReference>
<reference evidence="1" key="1">
    <citation type="journal article" date="2020" name="Stud. Mycol.">
        <title>101 Dothideomycetes genomes: a test case for predicting lifestyles and emergence of pathogens.</title>
        <authorList>
            <person name="Haridas S."/>
            <person name="Albert R."/>
            <person name="Binder M."/>
            <person name="Bloem J."/>
            <person name="Labutti K."/>
            <person name="Salamov A."/>
            <person name="Andreopoulos B."/>
            <person name="Baker S."/>
            <person name="Barry K."/>
            <person name="Bills G."/>
            <person name="Bluhm B."/>
            <person name="Cannon C."/>
            <person name="Castanera R."/>
            <person name="Culley D."/>
            <person name="Daum C."/>
            <person name="Ezra D."/>
            <person name="Gonzalez J."/>
            <person name="Henrissat B."/>
            <person name="Kuo A."/>
            <person name="Liang C."/>
            <person name="Lipzen A."/>
            <person name="Lutzoni F."/>
            <person name="Magnuson J."/>
            <person name="Mondo S."/>
            <person name="Nolan M."/>
            <person name="Ohm R."/>
            <person name="Pangilinan J."/>
            <person name="Park H.-J."/>
            <person name="Ramirez L."/>
            <person name="Alfaro M."/>
            <person name="Sun H."/>
            <person name="Tritt A."/>
            <person name="Yoshinaga Y."/>
            <person name="Zwiers L.-H."/>
            <person name="Turgeon B."/>
            <person name="Goodwin S."/>
            <person name="Spatafora J."/>
            <person name="Crous P."/>
            <person name="Grigoriev I."/>
        </authorList>
    </citation>
    <scope>NUCLEOTIDE SEQUENCE</scope>
    <source>
        <strain evidence="1">CBS 122681</strain>
    </source>
</reference>